<keyword evidence="2" id="KW-1003">Cell membrane</keyword>
<dbReference type="GO" id="GO:0005886">
    <property type="term" value="C:plasma membrane"/>
    <property type="evidence" value="ECO:0007669"/>
    <property type="project" value="UniProtKB-SubCell"/>
</dbReference>
<evidence type="ECO:0000256" key="1">
    <source>
        <dbReference type="ARBA" id="ARBA00004651"/>
    </source>
</evidence>
<dbReference type="Proteomes" id="UP000572540">
    <property type="component" value="Unassembled WGS sequence"/>
</dbReference>
<keyword evidence="4 6" id="KW-1133">Transmembrane helix</keyword>
<protein>
    <submittedName>
        <fullName evidence="7">Threonine/homoserine/homoserine lactone efflux protein</fullName>
    </submittedName>
</protein>
<gene>
    <name evidence="7" type="ORF">GGD41_004019</name>
</gene>
<accession>A0A7Z0B0I2</accession>
<keyword evidence="5 6" id="KW-0472">Membrane</keyword>
<feature type="transmembrane region" description="Helical" evidence="6">
    <location>
        <begin position="90"/>
        <end position="111"/>
    </location>
</feature>
<evidence type="ECO:0000256" key="4">
    <source>
        <dbReference type="ARBA" id="ARBA00022989"/>
    </source>
</evidence>
<feature type="transmembrane region" description="Helical" evidence="6">
    <location>
        <begin position="170"/>
        <end position="198"/>
    </location>
</feature>
<evidence type="ECO:0000256" key="6">
    <source>
        <dbReference type="SAM" id="Phobius"/>
    </source>
</evidence>
<evidence type="ECO:0000313" key="8">
    <source>
        <dbReference type="Proteomes" id="UP000572540"/>
    </source>
</evidence>
<reference evidence="7 8" key="1">
    <citation type="submission" date="2020-07" db="EMBL/GenBank/DDBJ databases">
        <title>Exploring microbial biodiversity for novel pathways involved in the catabolism of aromatic compounds derived from lignin.</title>
        <authorList>
            <person name="Elkins J."/>
        </authorList>
    </citation>
    <scope>NUCLEOTIDE SEQUENCE [LARGE SCALE GENOMIC DNA]</scope>
    <source>
        <strain evidence="7 8">H2C3B</strain>
    </source>
</reference>
<feature type="transmembrane region" description="Helical" evidence="6">
    <location>
        <begin position="26"/>
        <end position="48"/>
    </location>
</feature>
<keyword evidence="3 6" id="KW-0812">Transmembrane</keyword>
<feature type="transmembrane region" description="Helical" evidence="6">
    <location>
        <begin position="210"/>
        <end position="231"/>
    </location>
</feature>
<proteinExistence type="predicted"/>
<dbReference type="Pfam" id="PF01810">
    <property type="entry name" value="LysE"/>
    <property type="match status" value="1"/>
</dbReference>
<organism evidence="7 8">
    <name type="scientific">Paraburkholderia bryophila</name>
    <dbReference type="NCBI Taxonomy" id="420952"/>
    <lineage>
        <taxon>Bacteria</taxon>
        <taxon>Pseudomonadati</taxon>
        <taxon>Pseudomonadota</taxon>
        <taxon>Betaproteobacteria</taxon>
        <taxon>Burkholderiales</taxon>
        <taxon>Burkholderiaceae</taxon>
        <taxon>Paraburkholderia</taxon>
    </lineage>
</organism>
<evidence type="ECO:0000313" key="7">
    <source>
        <dbReference type="EMBL" id="NYH16791.1"/>
    </source>
</evidence>
<dbReference type="EMBL" id="JACCAU010000001">
    <property type="protein sequence ID" value="NYH16791.1"/>
    <property type="molecule type" value="Genomic_DNA"/>
</dbReference>
<dbReference type="GO" id="GO:0015171">
    <property type="term" value="F:amino acid transmembrane transporter activity"/>
    <property type="evidence" value="ECO:0007669"/>
    <property type="project" value="TreeGrafter"/>
</dbReference>
<name>A0A7Z0B0I2_9BURK</name>
<dbReference type="PANTHER" id="PTHR30086">
    <property type="entry name" value="ARGININE EXPORTER PROTEIN ARGO"/>
    <property type="match status" value="1"/>
</dbReference>
<evidence type="ECO:0000256" key="2">
    <source>
        <dbReference type="ARBA" id="ARBA00022475"/>
    </source>
</evidence>
<dbReference type="AlphaFoldDB" id="A0A7Z0B0I2"/>
<feature type="transmembrane region" description="Helical" evidence="6">
    <location>
        <begin position="132"/>
        <end position="158"/>
    </location>
</feature>
<comment type="subcellular location">
    <subcellularLocation>
        <location evidence="1">Cell membrane</location>
        <topology evidence="1">Multi-pass membrane protein</topology>
    </subcellularLocation>
</comment>
<evidence type="ECO:0000256" key="3">
    <source>
        <dbReference type="ARBA" id="ARBA00022692"/>
    </source>
</evidence>
<dbReference type="InterPro" id="IPR001123">
    <property type="entry name" value="LeuE-type"/>
</dbReference>
<feature type="transmembrane region" description="Helical" evidence="6">
    <location>
        <begin position="60"/>
        <end position="84"/>
    </location>
</feature>
<dbReference type="PANTHER" id="PTHR30086:SF20">
    <property type="entry name" value="ARGININE EXPORTER PROTEIN ARGO-RELATED"/>
    <property type="match status" value="1"/>
</dbReference>
<comment type="caution">
    <text evidence="7">The sequence shown here is derived from an EMBL/GenBank/DDBJ whole genome shotgun (WGS) entry which is preliminary data.</text>
</comment>
<evidence type="ECO:0000256" key="5">
    <source>
        <dbReference type="ARBA" id="ARBA00023136"/>
    </source>
</evidence>
<sequence length="234" mass="24672">MKLHQTDTVSDDPLKELLNMHGTASIYGFLAVGGMLAVTPGPNMVYVMSRSIAQGRTAGLISLAGVMLGYLFYMFSAAFGITALFLSVPYAGSVLGAVGASYLFYLAWQAVKPGGRSPLEVRDLPREQPRRLLAMGATTSLLNPKLAMIFLSLLPQFIDYQAGGVLRQSLVLGSSLIVAFASVNGFVAVCSGSMATFLASRPGLLLAQRWVMGCVLLALGGHMAIDAVRLAGGH</sequence>